<evidence type="ECO:0000256" key="4">
    <source>
        <dbReference type="ARBA" id="ARBA00022692"/>
    </source>
</evidence>
<accession>A0A8X7NP11</accession>
<reference evidence="11" key="1">
    <citation type="submission" date="2020-03" db="EMBL/GenBank/DDBJ databases">
        <title>FDA dAtabase for Regulatory Grade micrObial Sequences (FDA-ARGOS): Supporting development and validation of Infectious Disease Dx tests.</title>
        <authorList>
            <person name="Campos J."/>
            <person name="Goldberg B."/>
            <person name="Tallon L."/>
            <person name="Sadzewicz L."/>
            <person name="Vavikolanu K."/>
            <person name="Mehta A."/>
            <person name="Aluvathingal J."/>
            <person name="Nadendla S."/>
            <person name="Nandy P."/>
            <person name="Geyer C."/>
            <person name="Yan Y."/>
            <person name="Sichtig H."/>
        </authorList>
    </citation>
    <scope>NUCLEOTIDE SEQUENCE [LARGE SCALE GENOMIC DNA]</scope>
    <source>
        <strain evidence="11">FDAARGOS_652</strain>
    </source>
</reference>
<dbReference type="GO" id="GO:0016020">
    <property type="term" value="C:membrane"/>
    <property type="evidence" value="ECO:0007669"/>
    <property type="project" value="UniProtKB-SubCell"/>
</dbReference>
<protein>
    <submittedName>
        <fullName evidence="11">Amino acid permease family protein</fullName>
    </submittedName>
</protein>
<evidence type="ECO:0000256" key="7">
    <source>
        <dbReference type="ARBA" id="ARBA00023136"/>
    </source>
</evidence>
<comment type="caution">
    <text evidence="11">The sequence shown here is derived from an EMBL/GenBank/DDBJ whole genome shotgun (WGS) entry which is preliminary data.</text>
</comment>
<evidence type="ECO:0000256" key="6">
    <source>
        <dbReference type="ARBA" id="ARBA00022989"/>
    </source>
</evidence>
<dbReference type="InterPro" id="IPR004841">
    <property type="entry name" value="AA-permease/SLC12A_dom"/>
</dbReference>
<evidence type="ECO:0000313" key="11">
    <source>
        <dbReference type="EMBL" id="KAF6052975.1"/>
    </source>
</evidence>
<dbReference type="PIRSF" id="PIRSF006060">
    <property type="entry name" value="AA_transporter"/>
    <property type="match status" value="1"/>
</dbReference>
<keyword evidence="6 9" id="KW-1133">Transmembrane helix</keyword>
<feature type="transmembrane region" description="Helical" evidence="9">
    <location>
        <begin position="99"/>
        <end position="117"/>
    </location>
</feature>
<dbReference type="InterPro" id="IPR004840">
    <property type="entry name" value="Amino_acid_permease_CS"/>
</dbReference>
<keyword evidence="7 9" id="KW-0472">Membrane</keyword>
<dbReference type="InterPro" id="IPR050524">
    <property type="entry name" value="APC_YAT"/>
</dbReference>
<dbReference type="EMBL" id="JABWAB010000004">
    <property type="protein sequence ID" value="KAF6052975.1"/>
    <property type="molecule type" value="Genomic_DNA"/>
</dbReference>
<dbReference type="Gene3D" id="1.20.1740.10">
    <property type="entry name" value="Amino acid/polyamine transporter I"/>
    <property type="match status" value="1"/>
</dbReference>
<comment type="similarity">
    <text evidence="2">Belongs to the amino acid-polyamine-organocation (APC) superfamily. YAT (TC 2.A.3.10) family.</text>
</comment>
<dbReference type="OrthoDB" id="3900342at2759"/>
<keyword evidence="5" id="KW-0029">Amino-acid transport</keyword>
<feature type="transmembrane region" description="Helical" evidence="9">
    <location>
        <begin position="492"/>
        <end position="509"/>
    </location>
</feature>
<evidence type="ECO:0000256" key="1">
    <source>
        <dbReference type="ARBA" id="ARBA00004141"/>
    </source>
</evidence>
<keyword evidence="4 9" id="KW-0812">Transmembrane</keyword>
<feature type="transmembrane region" description="Helical" evidence="9">
    <location>
        <begin position="205"/>
        <end position="227"/>
    </location>
</feature>
<dbReference type="PROSITE" id="PS00218">
    <property type="entry name" value="AMINO_ACID_PERMEASE_1"/>
    <property type="match status" value="1"/>
</dbReference>
<proteinExistence type="inferred from homology"/>
<feature type="transmembrane region" description="Helical" evidence="9">
    <location>
        <begin position="67"/>
        <end position="87"/>
    </location>
</feature>
<organism evidence="11 12">
    <name type="scientific">Candida parapsilosis</name>
    <name type="common">Yeast</name>
    <dbReference type="NCBI Taxonomy" id="5480"/>
    <lineage>
        <taxon>Eukaryota</taxon>
        <taxon>Fungi</taxon>
        <taxon>Dikarya</taxon>
        <taxon>Ascomycota</taxon>
        <taxon>Saccharomycotina</taxon>
        <taxon>Pichiomycetes</taxon>
        <taxon>Debaryomycetaceae</taxon>
        <taxon>Candida/Lodderomyces clade</taxon>
        <taxon>Candida</taxon>
    </lineage>
</organism>
<dbReference type="Proteomes" id="UP000590412">
    <property type="component" value="Unassembled WGS sequence"/>
</dbReference>
<dbReference type="FunFam" id="1.20.1740.10:FF:000001">
    <property type="entry name" value="Amino acid permease"/>
    <property type="match status" value="1"/>
</dbReference>
<feature type="transmembrane region" description="Helical" evidence="9">
    <location>
        <begin position="411"/>
        <end position="430"/>
    </location>
</feature>
<evidence type="ECO:0000256" key="8">
    <source>
        <dbReference type="SAM" id="MobiDB-lite"/>
    </source>
</evidence>
<name>A0A8X7NP11_CANPA</name>
<gene>
    <name evidence="11" type="ORF">FOB60_003231</name>
</gene>
<dbReference type="Pfam" id="PF00324">
    <property type="entry name" value="AA_permease"/>
    <property type="match status" value="1"/>
</dbReference>
<dbReference type="AlphaFoldDB" id="A0A8X7NP11"/>
<feature type="transmembrane region" description="Helical" evidence="9">
    <location>
        <begin position="288"/>
        <end position="309"/>
    </location>
</feature>
<dbReference type="PANTHER" id="PTHR43341:SF1">
    <property type="entry name" value="GENERAL AMINO-ACID PERMEASE GAP1"/>
    <property type="match status" value="1"/>
</dbReference>
<feature type="transmembrane region" description="Helical" evidence="9">
    <location>
        <begin position="151"/>
        <end position="171"/>
    </location>
</feature>
<evidence type="ECO:0000259" key="10">
    <source>
        <dbReference type="Pfam" id="PF00324"/>
    </source>
</evidence>
<feature type="transmembrane region" description="Helical" evidence="9">
    <location>
        <begin position="459"/>
        <end position="480"/>
    </location>
</feature>
<feature type="region of interest" description="Disordered" evidence="8">
    <location>
        <begin position="1"/>
        <end position="20"/>
    </location>
</feature>
<evidence type="ECO:0000256" key="3">
    <source>
        <dbReference type="ARBA" id="ARBA00022448"/>
    </source>
</evidence>
<sequence>MSLKETKLEDGYSVSSSQFQTTTEQLSSDSKANDSPFISFFKSFKVDKTKVIKGADVLTPEDSLRNYQIKLIALSSCIGSGLFISSASMISSAGPAGTVIGYSIVAILMFFVVQALGELTSSYPVRGNFLIYNSRFIDESWAFAMNWNYCMQWIVSIPLSLVGASMTIQFWNDNINPGAWVAIFWAFLCAINIFGVKGYGYGESVFSVIKVVAISGFAILGIILVAGGGKQGYIGGKNWHPPFANGFRGTCNTLVNAAFSFAGTELAAIAAAETSNPHKALIKATKQIFWRIAVFYMLSVILLCFLVPFNDPKLLGNSNSSASPFVIAISNGGIKVLPSIFNAVILIALLSVANASVFATYKPLVALAEAGHGPKFLAYLDRKGRPIFSILIALAFGLIGFVGASKNQETVFTWLLALSGLSCIFIWFSISLAQVRVNYACKVQGLDLYRPFKAIGGDYGAYLSLLLNVLILMAQFYVALYPIGGKALQADTFFQAYLAAPIVLVLYVGHKIWTRNWKMYIKAEDMDLLTGRNEIDMDVAMQDHYDEKQRWKQKPWWYKALDIWC</sequence>
<evidence type="ECO:0000313" key="12">
    <source>
        <dbReference type="Proteomes" id="UP000590412"/>
    </source>
</evidence>
<feature type="transmembrane region" description="Helical" evidence="9">
    <location>
        <begin position="340"/>
        <end position="365"/>
    </location>
</feature>
<evidence type="ECO:0000256" key="2">
    <source>
        <dbReference type="ARBA" id="ARBA00006983"/>
    </source>
</evidence>
<feature type="transmembrane region" description="Helical" evidence="9">
    <location>
        <begin position="178"/>
        <end position="199"/>
    </location>
</feature>
<evidence type="ECO:0000256" key="5">
    <source>
        <dbReference type="ARBA" id="ARBA00022970"/>
    </source>
</evidence>
<dbReference type="GO" id="GO:0015171">
    <property type="term" value="F:amino acid transmembrane transporter activity"/>
    <property type="evidence" value="ECO:0007669"/>
    <property type="project" value="TreeGrafter"/>
</dbReference>
<feature type="transmembrane region" description="Helical" evidence="9">
    <location>
        <begin position="386"/>
        <end position="405"/>
    </location>
</feature>
<keyword evidence="3" id="KW-0813">Transport</keyword>
<evidence type="ECO:0000256" key="9">
    <source>
        <dbReference type="SAM" id="Phobius"/>
    </source>
</evidence>
<feature type="compositionally biased region" description="Basic and acidic residues" evidence="8">
    <location>
        <begin position="1"/>
        <end position="10"/>
    </location>
</feature>
<dbReference type="PANTHER" id="PTHR43341">
    <property type="entry name" value="AMINO ACID PERMEASE"/>
    <property type="match status" value="1"/>
</dbReference>
<feature type="domain" description="Amino acid permease/ SLC12A" evidence="10">
    <location>
        <begin position="70"/>
        <end position="519"/>
    </location>
</feature>
<comment type="subcellular location">
    <subcellularLocation>
        <location evidence="1">Membrane</location>
        <topology evidence="1">Multi-pass membrane protein</topology>
    </subcellularLocation>
</comment>